<dbReference type="EMBL" id="KZ305032">
    <property type="protein sequence ID" value="PIA46945.1"/>
    <property type="molecule type" value="Genomic_DNA"/>
</dbReference>
<gene>
    <name evidence="2" type="ORF">AQUCO_01500463v1</name>
</gene>
<dbReference type="STRING" id="218851.A0A2G5DTX7"/>
<dbReference type="Proteomes" id="UP000230069">
    <property type="component" value="Unassembled WGS sequence"/>
</dbReference>
<dbReference type="InterPro" id="IPR003676">
    <property type="entry name" value="SAUR_fam"/>
</dbReference>
<dbReference type="InParanoid" id="A0A2G5DTX7"/>
<dbReference type="PANTHER" id="PTHR31175:SF82">
    <property type="entry name" value="AUXIN-RESPONSIVE PROTEIN SAUR65"/>
    <property type="match status" value="1"/>
</dbReference>
<dbReference type="Pfam" id="PF02519">
    <property type="entry name" value="Auxin_inducible"/>
    <property type="match status" value="1"/>
</dbReference>
<comment type="similarity">
    <text evidence="1">Belongs to the ARG7 family.</text>
</comment>
<evidence type="ECO:0008006" key="4">
    <source>
        <dbReference type="Google" id="ProtNLM"/>
    </source>
</evidence>
<dbReference type="GO" id="GO:0009733">
    <property type="term" value="P:response to auxin"/>
    <property type="evidence" value="ECO:0007669"/>
    <property type="project" value="InterPro"/>
</dbReference>
<dbReference type="OrthoDB" id="1936278at2759"/>
<keyword evidence="3" id="KW-1185">Reference proteome</keyword>
<proteinExistence type="inferred from homology"/>
<evidence type="ECO:0000313" key="3">
    <source>
        <dbReference type="Proteomes" id="UP000230069"/>
    </source>
</evidence>
<name>A0A2G5DTX7_AQUCA</name>
<dbReference type="AlphaFoldDB" id="A0A2G5DTX7"/>
<reference evidence="2 3" key="1">
    <citation type="submission" date="2017-09" db="EMBL/GenBank/DDBJ databases">
        <title>WGS assembly of Aquilegia coerulea Goldsmith.</title>
        <authorList>
            <person name="Hodges S."/>
            <person name="Kramer E."/>
            <person name="Nordborg M."/>
            <person name="Tomkins J."/>
            <person name="Borevitz J."/>
            <person name="Derieg N."/>
            <person name="Yan J."/>
            <person name="Mihaltcheva S."/>
            <person name="Hayes R.D."/>
            <person name="Rokhsar D."/>
        </authorList>
    </citation>
    <scope>NUCLEOTIDE SEQUENCE [LARGE SCALE GENOMIC DNA]</scope>
    <source>
        <strain evidence="3">cv. Goldsmith</strain>
    </source>
</reference>
<evidence type="ECO:0000256" key="1">
    <source>
        <dbReference type="ARBA" id="ARBA00006974"/>
    </source>
</evidence>
<sequence length="146" mass="16771">MLRSNSKRHIQMMRKWQKAAAIARKQISMLKGDRNKGNCNEFVVKKGYFVVYTMDQKRFMVPLKYLETNIFRELFRMSEEEFGLRCNGPITLPCDAVLMEYILSLVGTSVSKDLEEALCMCLESSGQRCSSSTSSLGEQNLLLESY</sequence>
<organism evidence="2 3">
    <name type="scientific">Aquilegia coerulea</name>
    <name type="common">Rocky mountain columbine</name>
    <dbReference type="NCBI Taxonomy" id="218851"/>
    <lineage>
        <taxon>Eukaryota</taxon>
        <taxon>Viridiplantae</taxon>
        <taxon>Streptophyta</taxon>
        <taxon>Embryophyta</taxon>
        <taxon>Tracheophyta</taxon>
        <taxon>Spermatophyta</taxon>
        <taxon>Magnoliopsida</taxon>
        <taxon>Ranunculales</taxon>
        <taxon>Ranunculaceae</taxon>
        <taxon>Thalictroideae</taxon>
        <taxon>Aquilegia</taxon>
    </lineage>
</organism>
<evidence type="ECO:0000313" key="2">
    <source>
        <dbReference type="EMBL" id="PIA46945.1"/>
    </source>
</evidence>
<protein>
    <recommendedName>
        <fullName evidence="4">Auxin-responsive protein</fullName>
    </recommendedName>
</protein>
<accession>A0A2G5DTX7</accession>
<dbReference type="PANTHER" id="PTHR31175">
    <property type="entry name" value="AUXIN-RESPONSIVE FAMILY PROTEIN"/>
    <property type="match status" value="1"/>
</dbReference>